<comment type="similarity">
    <text evidence="2">Belongs to the EamA transporter family.</text>
</comment>
<keyword evidence="3" id="KW-0813">Transport</keyword>
<evidence type="ECO:0000313" key="10">
    <source>
        <dbReference type="EMBL" id="GAA4994615.1"/>
    </source>
</evidence>
<reference evidence="11" key="1">
    <citation type="journal article" date="2019" name="Int. J. Syst. Evol. Microbiol.">
        <title>The Global Catalogue of Microorganisms (GCM) 10K type strain sequencing project: providing services to taxonomists for standard genome sequencing and annotation.</title>
        <authorList>
            <consortium name="The Broad Institute Genomics Platform"/>
            <consortium name="The Broad Institute Genome Sequencing Center for Infectious Disease"/>
            <person name="Wu L."/>
            <person name="Ma J."/>
        </authorList>
    </citation>
    <scope>NUCLEOTIDE SEQUENCE [LARGE SCALE GENOMIC DNA]</scope>
    <source>
        <strain evidence="11">JCM 17986</strain>
    </source>
</reference>
<dbReference type="Pfam" id="PF00892">
    <property type="entry name" value="EamA"/>
    <property type="match status" value="1"/>
</dbReference>
<evidence type="ECO:0000313" key="11">
    <source>
        <dbReference type="Proteomes" id="UP001500466"/>
    </source>
</evidence>
<feature type="transmembrane region" description="Helical" evidence="8">
    <location>
        <begin position="7"/>
        <end position="25"/>
    </location>
</feature>
<protein>
    <submittedName>
        <fullName evidence="10">EamA family transporter RarD</fullName>
    </submittedName>
</protein>
<keyword evidence="6 8" id="KW-1133">Transmembrane helix</keyword>
<accession>A0ABP9IDW0</accession>
<gene>
    <name evidence="10" type="primary">rarD_4</name>
    <name evidence="10" type="ORF">GCM10023205_79230</name>
</gene>
<keyword evidence="4" id="KW-1003">Cell membrane</keyword>
<keyword evidence="5 8" id="KW-0812">Transmembrane</keyword>
<feature type="transmembrane region" description="Helical" evidence="8">
    <location>
        <begin position="264"/>
        <end position="282"/>
    </location>
</feature>
<dbReference type="SUPFAM" id="SSF103481">
    <property type="entry name" value="Multidrug resistance efflux transporter EmrE"/>
    <property type="match status" value="2"/>
</dbReference>
<evidence type="ECO:0000256" key="2">
    <source>
        <dbReference type="ARBA" id="ARBA00007362"/>
    </source>
</evidence>
<evidence type="ECO:0000256" key="4">
    <source>
        <dbReference type="ARBA" id="ARBA00022475"/>
    </source>
</evidence>
<dbReference type="PANTHER" id="PTHR22911">
    <property type="entry name" value="ACYL-MALONYL CONDENSING ENZYME-RELATED"/>
    <property type="match status" value="1"/>
</dbReference>
<sequence>MRHGLRGLWLGLGAYVLWGLFPLYWPLLKPAGAVELLAHRTVWSMFAVVGLLAVGRQWAWISEVASARAVLCRSVLAAVTLLFNWGLYIYSVNTGRVVEAALGYFIAPLVLIAVGVLKFGERLGPVQWTAVALGAGAVLVLSSAYGHVPVTALALAGSWAVYGYLKKTVDLPAVQSLAVETAAMLVPAAGYLAWLAWRGEGSFDVAAPGRSLMLATTGLAVVPLLLFAAAARTAKMSTLGALQYVEPTLQFGIGVLIRHETMPVGRWTGFVLVWAALLLLAFDARTSPSTM</sequence>
<dbReference type="InterPro" id="IPR004626">
    <property type="entry name" value="RarD"/>
</dbReference>
<evidence type="ECO:0000256" key="5">
    <source>
        <dbReference type="ARBA" id="ARBA00022692"/>
    </source>
</evidence>
<dbReference type="Proteomes" id="UP001500466">
    <property type="component" value="Unassembled WGS sequence"/>
</dbReference>
<dbReference type="InterPro" id="IPR000620">
    <property type="entry name" value="EamA_dom"/>
</dbReference>
<proteinExistence type="inferred from homology"/>
<dbReference type="EMBL" id="BAABHS010000053">
    <property type="protein sequence ID" value="GAA4994615.1"/>
    <property type="molecule type" value="Genomic_DNA"/>
</dbReference>
<feature type="transmembrane region" description="Helical" evidence="8">
    <location>
        <begin position="37"/>
        <end position="58"/>
    </location>
</feature>
<evidence type="ECO:0000259" key="9">
    <source>
        <dbReference type="Pfam" id="PF00892"/>
    </source>
</evidence>
<organism evidence="10 11">
    <name type="scientific">Yinghuangia aomiensis</name>
    <dbReference type="NCBI Taxonomy" id="676205"/>
    <lineage>
        <taxon>Bacteria</taxon>
        <taxon>Bacillati</taxon>
        <taxon>Actinomycetota</taxon>
        <taxon>Actinomycetes</taxon>
        <taxon>Kitasatosporales</taxon>
        <taxon>Streptomycetaceae</taxon>
        <taxon>Yinghuangia</taxon>
    </lineage>
</organism>
<comment type="subcellular location">
    <subcellularLocation>
        <location evidence="1">Cell membrane</location>
        <topology evidence="1">Multi-pass membrane protein</topology>
    </subcellularLocation>
</comment>
<evidence type="ECO:0000256" key="6">
    <source>
        <dbReference type="ARBA" id="ARBA00022989"/>
    </source>
</evidence>
<feature type="transmembrane region" description="Helical" evidence="8">
    <location>
        <begin position="126"/>
        <end position="142"/>
    </location>
</feature>
<dbReference type="InterPro" id="IPR037185">
    <property type="entry name" value="EmrE-like"/>
</dbReference>
<keyword evidence="11" id="KW-1185">Reference proteome</keyword>
<feature type="transmembrane region" description="Helical" evidence="8">
    <location>
        <begin position="177"/>
        <end position="197"/>
    </location>
</feature>
<dbReference type="RefSeq" id="WP_345680734.1">
    <property type="nucleotide sequence ID" value="NZ_BAABHS010000053.1"/>
</dbReference>
<evidence type="ECO:0000256" key="3">
    <source>
        <dbReference type="ARBA" id="ARBA00022448"/>
    </source>
</evidence>
<dbReference type="PANTHER" id="PTHR22911:SF137">
    <property type="entry name" value="SOLUTE CARRIER FAMILY 35 MEMBER G2-RELATED"/>
    <property type="match status" value="1"/>
</dbReference>
<feature type="transmembrane region" description="Helical" evidence="8">
    <location>
        <begin position="102"/>
        <end position="119"/>
    </location>
</feature>
<feature type="transmembrane region" description="Helical" evidence="8">
    <location>
        <begin position="70"/>
        <end position="90"/>
    </location>
</feature>
<feature type="domain" description="EamA" evidence="9">
    <location>
        <begin position="6"/>
        <end position="142"/>
    </location>
</feature>
<dbReference type="NCBIfam" id="TIGR00688">
    <property type="entry name" value="rarD"/>
    <property type="match status" value="1"/>
</dbReference>
<evidence type="ECO:0000256" key="8">
    <source>
        <dbReference type="SAM" id="Phobius"/>
    </source>
</evidence>
<evidence type="ECO:0000256" key="7">
    <source>
        <dbReference type="ARBA" id="ARBA00023136"/>
    </source>
</evidence>
<feature type="transmembrane region" description="Helical" evidence="8">
    <location>
        <begin position="212"/>
        <end position="231"/>
    </location>
</feature>
<name>A0ABP9IDW0_9ACTN</name>
<comment type="caution">
    <text evidence="10">The sequence shown here is derived from an EMBL/GenBank/DDBJ whole genome shotgun (WGS) entry which is preliminary data.</text>
</comment>
<keyword evidence="7 8" id="KW-0472">Membrane</keyword>
<evidence type="ECO:0000256" key="1">
    <source>
        <dbReference type="ARBA" id="ARBA00004651"/>
    </source>
</evidence>